<dbReference type="EMBL" id="JH767594">
    <property type="protein sequence ID" value="EON68205.1"/>
    <property type="molecule type" value="Genomic_DNA"/>
</dbReference>
<dbReference type="InterPro" id="IPR000639">
    <property type="entry name" value="Epox_hydrolase-like"/>
</dbReference>
<feature type="active site" description="Proton donor" evidence="3">
    <location>
        <position position="312"/>
    </location>
</feature>
<evidence type="ECO:0000256" key="2">
    <source>
        <dbReference type="ARBA" id="ARBA00022801"/>
    </source>
</evidence>
<gene>
    <name evidence="5" type="ORF">W97_07463</name>
</gene>
<evidence type="ECO:0000313" key="5">
    <source>
        <dbReference type="EMBL" id="EON68205.1"/>
    </source>
</evidence>
<accession>R7Z1Y7</accession>
<dbReference type="InterPro" id="IPR029058">
    <property type="entry name" value="AB_hydrolase_fold"/>
</dbReference>
<evidence type="ECO:0000256" key="3">
    <source>
        <dbReference type="PIRSR" id="PIRSR001112-1"/>
    </source>
</evidence>
<dbReference type="InterPro" id="IPR010497">
    <property type="entry name" value="Epoxide_hydro_N"/>
</dbReference>
<protein>
    <recommendedName>
        <fullName evidence="4">Epoxide hydrolase N-terminal domain-containing protein</fullName>
    </recommendedName>
</protein>
<dbReference type="OMA" id="FEQNRAY"/>
<dbReference type="AlphaFoldDB" id="R7Z1Y7"/>
<dbReference type="GeneID" id="19904774"/>
<feature type="domain" description="Epoxide hydrolase N-terminal" evidence="4">
    <location>
        <begin position="4"/>
        <end position="115"/>
    </location>
</feature>
<feature type="active site" description="Nucleophile" evidence="3">
    <location>
        <position position="180"/>
    </location>
</feature>
<keyword evidence="2" id="KW-0378">Hydrolase</keyword>
<dbReference type="OrthoDB" id="7130006at2759"/>
<dbReference type="SUPFAM" id="SSF53474">
    <property type="entry name" value="alpha/beta-Hydrolases"/>
    <property type="match status" value="1"/>
</dbReference>
<dbReference type="Proteomes" id="UP000016924">
    <property type="component" value="Unassembled WGS sequence"/>
</dbReference>
<dbReference type="PANTHER" id="PTHR21661">
    <property type="entry name" value="EPOXIDE HYDROLASE 1-RELATED"/>
    <property type="match status" value="1"/>
</dbReference>
<dbReference type="STRING" id="1168221.R7Z1Y7"/>
<dbReference type="GO" id="GO:0004301">
    <property type="term" value="F:epoxide hydrolase activity"/>
    <property type="evidence" value="ECO:0007669"/>
    <property type="project" value="TreeGrafter"/>
</dbReference>
<evidence type="ECO:0000256" key="1">
    <source>
        <dbReference type="ARBA" id="ARBA00010088"/>
    </source>
</evidence>
<dbReference type="HOGENOM" id="CLU_019414_0_0_1"/>
<feature type="active site" description="Proton acceptor" evidence="3">
    <location>
        <position position="370"/>
    </location>
</feature>
<dbReference type="Gene3D" id="3.40.50.1820">
    <property type="entry name" value="alpha/beta hydrolase"/>
    <property type="match status" value="1"/>
</dbReference>
<dbReference type="PIRSF" id="PIRSF001112">
    <property type="entry name" value="Epoxide_hydrolase"/>
    <property type="match status" value="1"/>
</dbReference>
<dbReference type="Pfam" id="PF06441">
    <property type="entry name" value="EHN"/>
    <property type="match status" value="1"/>
</dbReference>
<keyword evidence="6" id="KW-1185">Reference proteome</keyword>
<name>R7Z1Y7_CONA1</name>
<organism evidence="5 6">
    <name type="scientific">Coniosporium apollinis (strain CBS 100218)</name>
    <name type="common">Rock-inhabiting black yeast</name>
    <dbReference type="NCBI Taxonomy" id="1168221"/>
    <lineage>
        <taxon>Eukaryota</taxon>
        <taxon>Fungi</taxon>
        <taxon>Dikarya</taxon>
        <taxon>Ascomycota</taxon>
        <taxon>Pezizomycotina</taxon>
        <taxon>Dothideomycetes</taxon>
        <taxon>Dothideomycetes incertae sedis</taxon>
        <taxon>Coniosporium</taxon>
    </lineage>
</organism>
<dbReference type="PRINTS" id="PR00412">
    <property type="entry name" value="EPOXHYDRLASE"/>
</dbReference>
<dbReference type="GO" id="GO:0097176">
    <property type="term" value="P:epoxide metabolic process"/>
    <property type="evidence" value="ECO:0007669"/>
    <property type="project" value="TreeGrafter"/>
</dbReference>
<reference evidence="6" key="1">
    <citation type="submission" date="2012-06" db="EMBL/GenBank/DDBJ databases">
        <title>The genome sequence of Coniosporium apollinis CBS 100218.</title>
        <authorList>
            <consortium name="The Broad Institute Genome Sequencing Platform"/>
            <person name="Cuomo C."/>
            <person name="Gorbushina A."/>
            <person name="Noack S."/>
            <person name="Walker B."/>
            <person name="Young S.K."/>
            <person name="Zeng Q."/>
            <person name="Gargeya S."/>
            <person name="Fitzgerald M."/>
            <person name="Haas B."/>
            <person name="Abouelleil A."/>
            <person name="Alvarado L."/>
            <person name="Arachchi H.M."/>
            <person name="Berlin A.M."/>
            <person name="Chapman S.B."/>
            <person name="Goldberg J."/>
            <person name="Griggs A."/>
            <person name="Gujja S."/>
            <person name="Hansen M."/>
            <person name="Howarth C."/>
            <person name="Imamovic A."/>
            <person name="Larimer J."/>
            <person name="McCowan C."/>
            <person name="Montmayeur A."/>
            <person name="Murphy C."/>
            <person name="Neiman D."/>
            <person name="Pearson M."/>
            <person name="Priest M."/>
            <person name="Roberts A."/>
            <person name="Saif S."/>
            <person name="Shea T."/>
            <person name="Sisk P."/>
            <person name="Sykes S."/>
            <person name="Wortman J."/>
            <person name="Nusbaum C."/>
            <person name="Birren B."/>
        </authorList>
    </citation>
    <scope>NUCLEOTIDE SEQUENCE [LARGE SCALE GENOMIC DNA]</scope>
    <source>
        <strain evidence="6">CBS 100218</strain>
    </source>
</reference>
<dbReference type="eggNOG" id="KOG2565">
    <property type="taxonomic scope" value="Eukaryota"/>
</dbReference>
<dbReference type="InterPro" id="IPR016292">
    <property type="entry name" value="Epoxide_hydrolase"/>
</dbReference>
<evidence type="ECO:0000313" key="6">
    <source>
        <dbReference type="Proteomes" id="UP000016924"/>
    </source>
</evidence>
<proteinExistence type="inferred from homology"/>
<evidence type="ECO:0000259" key="4">
    <source>
        <dbReference type="Pfam" id="PF06441"/>
    </source>
</evidence>
<comment type="similarity">
    <text evidence="1">Belongs to the peptidase S33 family.</text>
</comment>
<dbReference type="PANTHER" id="PTHR21661:SF79">
    <property type="entry name" value="EPOXIDE HYDROLASE"/>
    <property type="match status" value="1"/>
</dbReference>
<sequence length="394" mass="45334">MSQIEPLSPAVPQDEVDRLWRKLEDTRIPKDPIVPDAGEDYGPSIEWIHKLYNIWLNDYNWPTAAEKINSWHHYTTELEGLRIHFVHERADTSSSSKPVIPLLLVHGWPGSFYEFSRVIGPLTNPSSTSDPAFDVVVPSLPGYCWSQGPPRGFTLQDTARIFDQLMKRLGYGRYVAQGGDWGHWVVRELGARYSDSCVALHTNLCPTAPPPGEEPNEQERISEGRMKWFTGEPGNETHMAYAIAMRTRPQTIGVAFSDNPVGIMMWVGEKYNEITDPSLKDLQNKRFNHDVLTTICLYYFTSPSIMTSMLSYYNNVRHEEYVEFDTKEENYIKAPFAFSSFRWDIGPTSERAVARTGNLKWYKWRDYGGHFAALETPDELVSDLREFFPQWYGQ</sequence>
<dbReference type="RefSeq" id="XP_007783522.1">
    <property type="nucleotide sequence ID" value="XM_007785332.1"/>
</dbReference>